<protein>
    <submittedName>
        <fullName evidence="1">1315_t:CDS:1</fullName>
    </submittedName>
</protein>
<proteinExistence type="predicted"/>
<dbReference type="EMBL" id="CAJVQB010022841">
    <property type="protein sequence ID" value="CAG8800510.1"/>
    <property type="molecule type" value="Genomic_DNA"/>
</dbReference>
<evidence type="ECO:0000313" key="1">
    <source>
        <dbReference type="EMBL" id="CAG8800510.1"/>
    </source>
</evidence>
<dbReference type="Gene3D" id="1.10.150.50">
    <property type="entry name" value="Transcription Factor, Ets-1"/>
    <property type="match status" value="1"/>
</dbReference>
<gene>
    <name evidence="1" type="ORF">GMARGA_LOCUS22984</name>
</gene>
<accession>A0ABN7VW87</accession>
<dbReference type="InterPro" id="IPR013761">
    <property type="entry name" value="SAM/pointed_sf"/>
</dbReference>
<name>A0ABN7VW87_GIGMA</name>
<feature type="non-terminal residue" evidence="1">
    <location>
        <position position="531"/>
    </location>
</feature>
<comment type="caution">
    <text evidence="1">The sequence shown here is derived from an EMBL/GenBank/DDBJ whole genome shotgun (WGS) entry which is preliminary data.</text>
</comment>
<evidence type="ECO:0000313" key="2">
    <source>
        <dbReference type="Proteomes" id="UP000789901"/>
    </source>
</evidence>
<sequence>MSEMSSPTSNSTTVTEEKDPPTLACVVKRWKTKELIDFLRKEEDLDLSETAIKILEKEEINGRDFLKITKEELRSYEMPGGPASRLADFAKDLSKRKLRAYSSYKSLKEVLRKYKLDSDGIEIIPLFKLVTCEIQDSDKHLAHCMAEIMIRLKNYGSLVVDSLEAMRNEYVVAILHTALNIARDDTQKEFSMRPQYEIVGNESTGRVDYAIKDSENLICITEDKQHQIPVGIAQNIRQLESSYETNKKKRKASDTFGDYDDFDYLPGEISLGSKLPYTIEFTEDALNEKSEEYQILRKSVKKVLGVVVEPISQTQSTTSSEIKIPYNQKVEQGLICELSTFINEKSLSNSMSDKQILENTLDGDDLTPEYQKVIGVKNLHMHVTEPSGSNDIEVSASPEEKGYQVLSEKINNPENRKNSKNNTLNLFPLKKMLSKEKRKEEGEHQSDAYWVLGSHCPLCRGNHTSLKSKWWLDSRSKNTYYLHCTNLKEPGIPYDDVLKAYSGNSELIQELKTQCFTSPIPWNNVLILPDK</sequence>
<reference evidence="1 2" key="1">
    <citation type="submission" date="2021-06" db="EMBL/GenBank/DDBJ databases">
        <authorList>
            <person name="Kallberg Y."/>
            <person name="Tangrot J."/>
            <person name="Rosling A."/>
        </authorList>
    </citation>
    <scope>NUCLEOTIDE SEQUENCE [LARGE SCALE GENOMIC DNA]</scope>
    <source>
        <strain evidence="1 2">120-4 pot B 10/14</strain>
    </source>
</reference>
<organism evidence="1 2">
    <name type="scientific">Gigaspora margarita</name>
    <dbReference type="NCBI Taxonomy" id="4874"/>
    <lineage>
        <taxon>Eukaryota</taxon>
        <taxon>Fungi</taxon>
        <taxon>Fungi incertae sedis</taxon>
        <taxon>Mucoromycota</taxon>
        <taxon>Glomeromycotina</taxon>
        <taxon>Glomeromycetes</taxon>
        <taxon>Diversisporales</taxon>
        <taxon>Gigasporaceae</taxon>
        <taxon>Gigaspora</taxon>
    </lineage>
</organism>
<dbReference type="Proteomes" id="UP000789901">
    <property type="component" value="Unassembled WGS sequence"/>
</dbReference>
<keyword evidence="2" id="KW-1185">Reference proteome</keyword>